<comment type="caution">
    <text evidence="1">The sequence shown here is derived from an EMBL/GenBank/DDBJ whole genome shotgun (WGS) entry which is preliminary data.</text>
</comment>
<organism evidence="1 2">
    <name type="scientific">Dulcicalothrix desertica PCC 7102</name>
    <dbReference type="NCBI Taxonomy" id="232991"/>
    <lineage>
        <taxon>Bacteria</taxon>
        <taxon>Bacillati</taxon>
        <taxon>Cyanobacteriota</taxon>
        <taxon>Cyanophyceae</taxon>
        <taxon>Nostocales</taxon>
        <taxon>Calotrichaceae</taxon>
        <taxon>Dulcicalothrix</taxon>
    </lineage>
</organism>
<dbReference type="OrthoDB" id="513689at2"/>
<dbReference type="Proteomes" id="UP000271624">
    <property type="component" value="Unassembled WGS sequence"/>
</dbReference>
<keyword evidence="2" id="KW-1185">Reference proteome</keyword>
<name>A0A433VCI0_9CYAN</name>
<reference evidence="1" key="2">
    <citation type="journal article" date="2019" name="Genome Biol. Evol.">
        <title>Day and night: Metabolic profiles and evolutionary relationships of six axenic non-marine cyanobacteria.</title>
        <authorList>
            <person name="Will S.E."/>
            <person name="Henke P."/>
            <person name="Boedeker C."/>
            <person name="Huang S."/>
            <person name="Brinkmann H."/>
            <person name="Rohde M."/>
            <person name="Jarek M."/>
            <person name="Friedl T."/>
            <person name="Seufert S."/>
            <person name="Schumacher M."/>
            <person name="Overmann J."/>
            <person name="Neumann-Schaal M."/>
            <person name="Petersen J."/>
        </authorList>
    </citation>
    <scope>NUCLEOTIDE SEQUENCE [LARGE SCALE GENOMIC DNA]</scope>
    <source>
        <strain evidence="1">PCC 7102</strain>
    </source>
</reference>
<evidence type="ECO:0000313" key="1">
    <source>
        <dbReference type="EMBL" id="RUT03820.1"/>
    </source>
</evidence>
<evidence type="ECO:0000313" key="2">
    <source>
        <dbReference type="Proteomes" id="UP000271624"/>
    </source>
</evidence>
<protein>
    <submittedName>
        <fullName evidence="1">Uncharacterized protein</fullName>
    </submittedName>
</protein>
<accession>A0A433VCI0</accession>
<proteinExistence type="predicted"/>
<reference evidence="1" key="1">
    <citation type="submission" date="2018-12" db="EMBL/GenBank/DDBJ databases">
        <authorList>
            <person name="Will S."/>
            <person name="Neumann-Schaal M."/>
            <person name="Henke P."/>
        </authorList>
    </citation>
    <scope>NUCLEOTIDE SEQUENCE</scope>
    <source>
        <strain evidence="1">PCC 7102</strain>
    </source>
</reference>
<sequence length="125" mass="14384">MSKYIIFKAENASTEQWKKMILAHTGACTDILAEHYDSSKRPLPQPGYRLKEYHRIEQFVDPKFPGASTHSRVGDWEVSRVEEYVPDLPVAEFETIVICYCRYAPITSPLEPLPEIQVSQQLQEA</sequence>
<gene>
    <name evidence="1" type="ORF">DSM106972_047340</name>
</gene>
<dbReference type="RefSeq" id="WP_127083103.1">
    <property type="nucleotide sequence ID" value="NZ_RSCL01000012.1"/>
</dbReference>
<dbReference type="EMBL" id="RSCL01000012">
    <property type="protein sequence ID" value="RUT03820.1"/>
    <property type="molecule type" value="Genomic_DNA"/>
</dbReference>
<dbReference type="AlphaFoldDB" id="A0A433VCI0"/>